<dbReference type="Proteomes" id="UP000053537">
    <property type="component" value="Unassembled WGS sequence"/>
</dbReference>
<reference evidence="10 11" key="1">
    <citation type="submission" date="2014-04" db="EMBL/GenBank/DDBJ databases">
        <title>Genome evolution of avian class.</title>
        <authorList>
            <person name="Zhang G."/>
            <person name="Li C."/>
        </authorList>
    </citation>
    <scope>NUCLEOTIDE SEQUENCE [LARGE SCALE GENOMIC DNA]</scope>
    <source>
        <strain evidence="10">BGI_N310</strain>
    </source>
</reference>
<dbReference type="EC" id="3.1.26.4" evidence="2"/>
<dbReference type="GO" id="GO:0003964">
    <property type="term" value="F:RNA-directed DNA polymerase activity"/>
    <property type="evidence" value="ECO:0007669"/>
    <property type="project" value="UniProtKB-KW"/>
</dbReference>
<keyword evidence="4" id="KW-0548">Nucleotidyltransferase</keyword>
<dbReference type="AlphaFoldDB" id="A0A091MX03"/>
<dbReference type="Gene3D" id="3.10.10.10">
    <property type="entry name" value="HIV Type 1 Reverse Transcriptase, subunit A, domain 1"/>
    <property type="match status" value="1"/>
</dbReference>
<feature type="non-terminal residue" evidence="10">
    <location>
        <position position="1"/>
    </location>
</feature>
<evidence type="ECO:0000256" key="6">
    <source>
        <dbReference type="ARBA" id="ARBA00022759"/>
    </source>
</evidence>
<evidence type="ECO:0000256" key="8">
    <source>
        <dbReference type="ARBA" id="ARBA00022918"/>
    </source>
</evidence>
<feature type="non-terminal residue" evidence="10">
    <location>
        <position position="270"/>
    </location>
</feature>
<evidence type="ECO:0000256" key="2">
    <source>
        <dbReference type="ARBA" id="ARBA00012180"/>
    </source>
</evidence>
<proteinExistence type="inferred from homology"/>
<dbReference type="Pfam" id="PF00078">
    <property type="entry name" value="RVT_1"/>
    <property type="match status" value="1"/>
</dbReference>
<feature type="domain" description="Reverse transcriptase" evidence="9">
    <location>
        <begin position="20"/>
        <end position="218"/>
    </location>
</feature>
<protein>
    <recommendedName>
        <fullName evidence="2">ribonuclease H</fullName>
        <ecNumber evidence="2">3.1.26.4</ecNumber>
    </recommendedName>
</protein>
<keyword evidence="11" id="KW-1185">Reference proteome</keyword>
<comment type="similarity">
    <text evidence="1">Belongs to the beta type-B retroviral polymerase family. HERV class-II K(HML-2) pol subfamily.</text>
</comment>
<dbReference type="PROSITE" id="PS50878">
    <property type="entry name" value="RT_POL"/>
    <property type="match status" value="1"/>
</dbReference>
<evidence type="ECO:0000256" key="1">
    <source>
        <dbReference type="ARBA" id="ARBA00010879"/>
    </source>
</evidence>
<evidence type="ECO:0000256" key="3">
    <source>
        <dbReference type="ARBA" id="ARBA00022679"/>
    </source>
</evidence>
<gene>
    <name evidence="10" type="ORF">N310_02973</name>
</gene>
<dbReference type="PANTHER" id="PTHR41694:SF3">
    <property type="entry name" value="RNA-DIRECTED DNA POLYMERASE-RELATED"/>
    <property type="match status" value="1"/>
</dbReference>
<evidence type="ECO:0000256" key="7">
    <source>
        <dbReference type="ARBA" id="ARBA00022801"/>
    </source>
</evidence>
<evidence type="ECO:0000256" key="4">
    <source>
        <dbReference type="ARBA" id="ARBA00022695"/>
    </source>
</evidence>
<accession>A0A091MX03</accession>
<dbReference type="PANTHER" id="PTHR41694">
    <property type="entry name" value="ENDOGENOUS RETROVIRUS GROUP K MEMBER POL PROTEIN"/>
    <property type="match status" value="1"/>
</dbReference>
<dbReference type="GO" id="GO:0004523">
    <property type="term" value="F:RNA-DNA hybrid ribonuclease activity"/>
    <property type="evidence" value="ECO:0007669"/>
    <property type="project" value="UniProtKB-EC"/>
</dbReference>
<dbReference type="EMBL" id="KK838904">
    <property type="protein sequence ID" value="KFP81821.1"/>
    <property type="molecule type" value="Genomic_DNA"/>
</dbReference>
<evidence type="ECO:0000259" key="9">
    <source>
        <dbReference type="PROSITE" id="PS50878"/>
    </source>
</evidence>
<sequence length="270" mass="31333">QWPLKRESLQHAHELVKEQFEQGHLKLSLSPWNTPIFVIQKKSGKFPYWLDKKSGKFRLLHDLRVVNEQMEPMGALQPGLPNPAMIPKIWSLLIIDLKDCFFTIALHPHDTKWFAFTLPALNREGPDQRFEWTVLPQGMRNSPTLCQLYVDSALQPLRKLWPDVIIYHYMDDILFAESTSFTDCQITEIKTTLEQSSLVVALEKIQKIAPWKYLGWTISDQVVKPQKLQLHTTLKTLNDAQKLLGDLQWLKPIVGIPNELLDKLRPLLRG</sequence>
<keyword evidence="8" id="KW-0695">RNA-directed DNA polymerase</keyword>
<keyword evidence="3" id="KW-0808">Transferase</keyword>
<dbReference type="Gene3D" id="3.30.70.270">
    <property type="match status" value="2"/>
</dbReference>
<keyword evidence="5" id="KW-0540">Nuclease</keyword>
<organism evidence="10 11">
    <name type="scientific">Acanthisitta chloris</name>
    <name type="common">rifleman</name>
    <dbReference type="NCBI Taxonomy" id="57068"/>
    <lineage>
        <taxon>Eukaryota</taxon>
        <taxon>Metazoa</taxon>
        <taxon>Chordata</taxon>
        <taxon>Craniata</taxon>
        <taxon>Vertebrata</taxon>
        <taxon>Euteleostomi</taxon>
        <taxon>Archelosauria</taxon>
        <taxon>Archosauria</taxon>
        <taxon>Dinosauria</taxon>
        <taxon>Saurischia</taxon>
        <taxon>Theropoda</taxon>
        <taxon>Coelurosauria</taxon>
        <taxon>Aves</taxon>
        <taxon>Neognathae</taxon>
        <taxon>Neoaves</taxon>
        <taxon>Telluraves</taxon>
        <taxon>Australaves</taxon>
        <taxon>Passeriformes</taxon>
        <taxon>Acanthisittidae</taxon>
        <taxon>Acanthisitta</taxon>
    </lineage>
</organism>
<evidence type="ECO:0000313" key="10">
    <source>
        <dbReference type="EMBL" id="KFP81821.1"/>
    </source>
</evidence>
<evidence type="ECO:0000313" key="11">
    <source>
        <dbReference type="Proteomes" id="UP000053537"/>
    </source>
</evidence>
<dbReference type="InterPro" id="IPR000477">
    <property type="entry name" value="RT_dom"/>
</dbReference>
<dbReference type="InterPro" id="IPR043128">
    <property type="entry name" value="Rev_trsase/Diguanyl_cyclase"/>
</dbReference>
<name>A0A091MX03_9PASS</name>
<dbReference type="Pfam" id="PF06817">
    <property type="entry name" value="RVT_thumb"/>
    <property type="match status" value="1"/>
</dbReference>
<dbReference type="SUPFAM" id="SSF56672">
    <property type="entry name" value="DNA/RNA polymerases"/>
    <property type="match status" value="1"/>
</dbReference>
<dbReference type="InterPro" id="IPR043502">
    <property type="entry name" value="DNA/RNA_pol_sf"/>
</dbReference>
<dbReference type="InterPro" id="IPR010661">
    <property type="entry name" value="RVT_thumb"/>
</dbReference>
<keyword evidence="7" id="KW-0378">Hydrolase</keyword>
<keyword evidence="6" id="KW-0255">Endonuclease</keyword>
<dbReference type="GO" id="GO:0035613">
    <property type="term" value="F:RNA stem-loop binding"/>
    <property type="evidence" value="ECO:0007669"/>
    <property type="project" value="TreeGrafter"/>
</dbReference>
<evidence type="ECO:0000256" key="5">
    <source>
        <dbReference type="ARBA" id="ARBA00022722"/>
    </source>
</evidence>